<evidence type="ECO:0000256" key="1">
    <source>
        <dbReference type="SAM" id="MobiDB-lite"/>
    </source>
</evidence>
<evidence type="ECO:0000313" key="2">
    <source>
        <dbReference type="EMBL" id="TYK05317.1"/>
    </source>
</evidence>
<feature type="compositionally biased region" description="Basic and acidic residues" evidence="1">
    <location>
        <begin position="24"/>
        <end position="33"/>
    </location>
</feature>
<dbReference type="InterPro" id="IPR004242">
    <property type="entry name" value="Transposase_21"/>
</dbReference>
<protein>
    <submittedName>
        <fullName evidence="2">Putative transposase</fullName>
    </submittedName>
</protein>
<comment type="caution">
    <text evidence="2">The sequence shown here is derived from an EMBL/GenBank/DDBJ whole genome shotgun (WGS) entry which is preliminary data.</text>
</comment>
<dbReference type="PANTHER" id="PTHR10775">
    <property type="entry name" value="OS08G0208400 PROTEIN"/>
    <property type="match status" value="1"/>
</dbReference>
<dbReference type="Proteomes" id="UP000321947">
    <property type="component" value="Unassembled WGS sequence"/>
</dbReference>
<dbReference type="AlphaFoldDB" id="A0A5D3C0I7"/>
<accession>A0A5D3C0I7</accession>
<name>A0A5D3C0I7_CUCMM</name>
<dbReference type="EMBL" id="SSTD01013924">
    <property type="protein sequence ID" value="TYK05317.1"/>
    <property type="molecule type" value="Genomic_DNA"/>
</dbReference>
<gene>
    <name evidence="2" type="ORF">E5676_scaffold108G001420</name>
</gene>
<sequence length="398" mass="46162">MPRHCVGKSPLKLFQFCNLQNRNREGKREEKPRSSSRFPSPFRRCSSAVRCRPPSPPSATLGTSSTQFNEESDIFGMLNDLQAPIEHKEEIEEFRLKDEMPMNVGKEFADLQHCPTCGEARYKVNHNRGKKFRIRGFNSFGQMSTSYSMWPVVLLPYNLPPWKCMKEINFFMSLLIPGPKSPGREIDVYLQPLIEELKDLWTFGVRTYDSLTGQFFQLYAALLWTINDFPAYGDLSGWSTKGSRLHDGKVERKAPPVVMNGHEILEQLDQLEFPVMSKHPSIQDKKRKRALNWTKKIIFFDLPYWSRLLLRHKLDVMHIEKNVCDNLVGTLLNIEEKTKDTTNARLDLQDLKIRKDLHLVEVGNRLVKPHASYTLTTNERVEFCKFLKSVKFPDGPKV</sequence>
<proteinExistence type="predicted"/>
<dbReference type="PANTHER" id="PTHR10775:SF185">
    <property type="entry name" value="OS08G0208400 PROTEIN"/>
    <property type="match status" value="1"/>
</dbReference>
<reference evidence="2 3" key="1">
    <citation type="submission" date="2019-08" db="EMBL/GenBank/DDBJ databases">
        <title>Draft genome sequences of two oriental melons (Cucumis melo L. var makuwa).</title>
        <authorList>
            <person name="Kwon S.-Y."/>
        </authorList>
    </citation>
    <scope>NUCLEOTIDE SEQUENCE [LARGE SCALE GENOMIC DNA]</scope>
    <source>
        <strain evidence="3">cv. Chang Bougi</strain>
        <tissue evidence="2">Leaf</tissue>
    </source>
</reference>
<feature type="compositionally biased region" description="Low complexity" evidence="1">
    <location>
        <begin position="35"/>
        <end position="47"/>
    </location>
</feature>
<feature type="region of interest" description="Disordered" evidence="1">
    <location>
        <begin position="24"/>
        <end position="65"/>
    </location>
</feature>
<evidence type="ECO:0000313" key="3">
    <source>
        <dbReference type="Proteomes" id="UP000321947"/>
    </source>
</evidence>
<organism evidence="2 3">
    <name type="scientific">Cucumis melo var. makuwa</name>
    <name type="common">Oriental melon</name>
    <dbReference type="NCBI Taxonomy" id="1194695"/>
    <lineage>
        <taxon>Eukaryota</taxon>
        <taxon>Viridiplantae</taxon>
        <taxon>Streptophyta</taxon>
        <taxon>Embryophyta</taxon>
        <taxon>Tracheophyta</taxon>
        <taxon>Spermatophyta</taxon>
        <taxon>Magnoliopsida</taxon>
        <taxon>eudicotyledons</taxon>
        <taxon>Gunneridae</taxon>
        <taxon>Pentapetalae</taxon>
        <taxon>rosids</taxon>
        <taxon>fabids</taxon>
        <taxon>Cucurbitales</taxon>
        <taxon>Cucurbitaceae</taxon>
        <taxon>Benincaseae</taxon>
        <taxon>Cucumis</taxon>
    </lineage>
</organism>
<dbReference type="Pfam" id="PF02992">
    <property type="entry name" value="Transposase_21"/>
    <property type="match status" value="1"/>
</dbReference>